<organism evidence="2 3">
    <name type="scientific">Planococcus antarcticus DSM 14505</name>
    <dbReference type="NCBI Taxonomy" id="1185653"/>
    <lineage>
        <taxon>Bacteria</taxon>
        <taxon>Bacillati</taxon>
        <taxon>Bacillota</taxon>
        <taxon>Bacilli</taxon>
        <taxon>Bacillales</taxon>
        <taxon>Caryophanaceae</taxon>
        <taxon>Planococcus</taxon>
    </lineage>
</organism>
<dbReference type="EMBL" id="CP016534">
    <property type="protein sequence ID" value="ANU09644.1"/>
    <property type="molecule type" value="Genomic_DNA"/>
</dbReference>
<gene>
    <name evidence="2" type="ORF">A1A1_16515</name>
    <name evidence="1" type="ORF">BBH88_04705</name>
</gene>
<evidence type="ECO:0000313" key="1">
    <source>
        <dbReference type="EMBL" id="ANU09644.1"/>
    </source>
</evidence>
<dbReference type="KEGG" id="pana:BBH88_04705"/>
<dbReference type="RefSeq" id="WP_006831251.1">
    <property type="nucleotide sequence ID" value="NZ_AJYB01000079.1"/>
</dbReference>
<dbReference type="Proteomes" id="UP000004725">
    <property type="component" value="Unassembled WGS sequence"/>
</dbReference>
<reference evidence="2 3" key="1">
    <citation type="journal article" date="2012" name="J. Bacteriol.">
        <title>Genome Sequence of the Antarctic Psychrophile Bacterium Planococcus antarcticus DSM 14505.</title>
        <authorList>
            <person name="Margolles A."/>
            <person name="Gueimonde M."/>
            <person name="Sanchez B."/>
        </authorList>
    </citation>
    <scope>NUCLEOTIDE SEQUENCE [LARGE SCALE GENOMIC DNA]</scope>
    <source>
        <strain evidence="2 3">DSM 14505</strain>
    </source>
</reference>
<evidence type="ECO:0000313" key="2">
    <source>
        <dbReference type="EMBL" id="EIM05343.1"/>
    </source>
</evidence>
<dbReference type="AlphaFoldDB" id="A0A1C7DDW7"/>
<dbReference type="OrthoDB" id="2453941at2"/>
<name>A0A1C7DDW7_9BACL</name>
<protein>
    <submittedName>
        <fullName evidence="2">Uncharacterized protein</fullName>
    </submittedName>
</protein>
<reference evidence="1" key="3">
    <citation type="submission" date="2016-10" db="EMBL/GenBank/DDBJ databases">
        <authorList>
            <person name="See-Too W.S."/>
        </authorList>
    </citation>
    <scope>NUCLEOTIDE SEQUENCE</scope>
    <source>
        <strain evidence="1">DSM 14505</strain>
    </source>
</reference>
<evidence type="ECO:0000313" key="3">
    <source>
        <dbReference type="Proteomes" id="UP000004725"/>
    </source>
</evidence>
<proteinExistence type="predicted"/>
<dbReference type="Proteomes" id="UP000092661">
    <property type="component" value="Chromosome"/>
</dbReference>
<accession>A0A1C7DDW7</accession>
<sequence>MPENQLVPLESITYFFTRSKDVHEENGTLFVTLFARLTREFTKSGGQKKVESVWVDIEEKKMEHATKQMMVLPNYIHRYNISKEVFWGLFKVSADCRKELYYVTPFSILK</sequence>
<dbReference type="EMBL" id="AJYB01000079">
    <property type="protein sequence ID" value="EIM05343.1"/>
    <property type="molecule type" value="Genomic_DNA"/>
</dbReference>
<reference evidence="4" key="2">
    <citation type="submission" date="2016-07" db="EMBL/GenBank/DDBJ databases">
        <authorList>
            <person name="See-Too W.S."/>
        </authorList>
    </citation>
    <scope>NUCLEOTIDE SEQUENCE [LARGE SCALE GENOMIC DNA]</scope>
    <source>
        <strain evidence="4">DSM 14505</strain>
    </source>
</reference>
<keyword evidence="4" id="KW-1185">Reference proteome</keyword>
<evidence type="ECO:0000313" key="4">
    <source>
        <dbReference type="Proteomes" id="UP000092661"/>
    </source>
</evidence>